<protein>
    <submittedName>
        <fullName evidence="2">8237_t:CDS:1</fullName>
    </submittedName>
</protein>
<dbReference type="AlphaFoldDB" id="A0A9N9HPL1"/>
<gene>
    <name evidence="2" type="ORF">FCALED_LOCUS13417</name>
</gene>
<feature type="compositionally biased region" description="Polar residues" evidence="1">
    <location>
        <begin position="43"/>
        <end position="58"/>
    </location>
</feature>
<comment type="caution">
    <text evidence="2">The sequence shown here is derived from an EMBL/GenBank/DDBJ whole genome shotgun (WGS) entry which is preliminary data.</text>
</comment>
<evidence type="ECO:0000313" key="3">
    <source>
        <dbReference type="Proteomes" id="UP000789570"/>
    </source>
</evidence>
<feature type="non-terminal residue" evidence="2">
    <location>
        <position position="101"/>
    </location>
</feature>
<accession>A0A9N9HPL1</accession>
<organism evidence="2 3">
    <name type="scientific">Funneliformis caledonium</name>
    <dbReference type="NCBI Taxonomy" id="1117310"/>
    <lineage>
        <taxon>Eukaryota</taxon>
        <taxon>Fungi</taxon>
        <taxon>Fungi incertae sedis</taxon>
        <taxon>Mucoromycota</taxon>
        <taxon>Glomeromycotina</taxon>
        <taxon>Glomeromycetes</taxon>
        <taxon>Glomerales</taxon>
        <taxon>Glomeraceae</taxon>
        <taxon>Funneliformis</taxon>
    </lineage>
</organism>
<sequence length="101" mass="11655">KGHTPSTRKGRLLSIQRSHSLSIRDSRGYLSSIRNLRGHDNNHSSTIIDSRRFGNNRSPRGYDNMIKVLSKAVNILTEKVRNIKTAFQSELEELFRLTQYN</sequence>
<name>A0A9N9HPL1_9GLOM</name>
<dbReference type="EMBL" id="CAJVPQ010007718">
    <property type="protein sequence ID" value="CAG8699763.1"/>
    <property type="molecule type" value="Genomic_DNA"/>
</dbReference>
<reference evidence="2" key="1">
    <citation type="submission" date="2021-06" db="EMBL/GenBank/DDBJ databases">
        <authorList>
            <person name="Kallberg Y."/>
            <person name="Tangrot J."/>
            <person name="Rosling A."/>
        </authorList>
    </citation>
    <scope>NUCLEOTIDE SEQUENCE</scope>
    <source>
        <strain evidence="2">UK204</strain>
    </source>
</reference>
<proteinExistence type="predicted"/>
<dbReference type="Proteomes" id="UP000789570">
    <property type="component" value="Unassembled WGS sequence"/>
</dbReference>
<feature type="region of interest" description="Disordered" evidence="1">
    <location>
        <begin position="40"/>
        <end position="60"/>
    </location>
</feature>
<evidence type="ECO:0000313" key="2">
    <source>
        <dbReference type="EMBL" id="CAG8699763.1"/>
    </source>
</evidence>
<keyword evidence="3" id="KW-1185">Reference proteome</keyword>
<evidence type="ECO:0000256" key="1">
    <source>
        <dbReference type="SAM" id="MobiDB-lite"/>
    </source>
</evidence>